<dbReference type="Proteomes" id="UP000294613">
    <property type="component" value="Unassembled WGS sequence"/>
</dbReference>
<dbReference type="PANTHER" id="PTHR32309">
    <property type="entry name" value="TYROSINE-PROTEIN KINASE"/>
    <property type="match status" value="1"/>
</dbReference>
<keyword evidence="12" id="KW-1185">Reference proteome</keyword>
<dbReference type="InterPro" id="IPR003856">
    <property type="entry name" value="LPS_length_determ_N"/>
</dbReference>
<reference evidence="10 11" key="2">
    <citation type="submission" date="2019-03" db="EMBL/GenBank/DDBJ databases">
        <title>Genomic Encyclopedia of Type Strains, Phase IV (KMG-IV): sequencing the most valuable type-strain genomes for metagenomic binning, comparative biology and taxonomic classification.</title>
        <authorList>
            <person name="Goeker M."/>
        </authorList>
    </citation>
    <scope>NUCLEOTIDE SEQUENCE [LARGE SCALE GENOMIC DNA]</scope>
    <source>
        <strain evidence="10 11">DSM 103426</strain>
    </source>
</reference>
<dbReference type="Pfam" id="PF02706">
    <property type="entry name" value="Wzz"/>
    <property type="match status" value="1"/>
</dbReference>
<evidence type="ECO:0000313" key="9">
    <source>
        <dbReference type="EMBL" id="GBU05918.1"/>
    </source>
</evidence>
<accession>A0A4R3JRF1</accession>
<comment type="caution">
    <text evidence="10">The sequence shown here is derived from an EMBL/GenBank/DDBJ whole genome shotgun (WGS) entry which is preliminary data.</text>
</comment>
<protein>
    <submittedName>
        <fullName evidence="10">Capsular polysaccharide biosynthesis protein</fullName>
    </submittedName>
    <submittedName>
        <fullName evidence="9">Chain-length determining protein</fullName>
    </submittedName>
</protein>
<reference evidence="9 12" key="1">
    <citation type="journal article" date="2018" name="Int. J. Syst. Evol. Microbiol.">
        <title>Draft Genome Sequence of Faecalimonas umbilicata JCM 30896T, an Acetate-Producing Bacterium Isolated from Human Feces.</title>
        <authorList>
            <person name="Sakamoto M."/>
            <person name="Ikeyama N."/>
            <person name="Yuki M."/>
            <person name="Ohkuma M."/>
        </authorList>
    </citation>
    <scope>NUCLEOTIDE SEQUENCE [LARGE SCALE GENOMIC DNA]</scope>
    <source>
        <strain evidence="9 12">EGH7</strain>
    </source>
</reference>
<evidence type="ECO:0000313" key="10">
    <source>
        <dbReference type="EMBL" id="TCS69666.1"/>
    </source>
</evidence>
<evidence type="ECO:0000256" key="3">
    <source>
        <dbReference type="ARBA" id="ARBA00022475"/>
    </source>
</evidence>
<sequence>MRQREEQIEENGIDLLEILAVLLDKAWVIILVGVLTAGAAFGYTKFMVTPIYQATTQAYVLTKAEDAAVTSGDISLSNQLLGDCASLLKSRPVTDKVIEELGLKMSSTALANAITVTNQENTLILNISVSNPDPYLAKELADKVRDVGAEHVTEVMNLKALNTVQEALIPSSPASPNIMKNTVIGGAAGAVLTAGIILLIFLMNDKIRSQDDVEKYLGIGVLGAIPSTEDKTKTKKKK</sequence>
<evidence type="ECO:0000256" key="4">
    <source>
        <dbReference type="ARBA" id="ARBA00022692"/>
    </source>
</evidence>
<feature type="transmembrane region" description="Helical" evidence="7">
    <location>
        <begin position="26"/>
        <end position="43"/>
    </location>
</feature>
<comment type="similarity">
    <text evidence="2">Belongs to the CpsC/CapA family.</text>
</comment>
<keyword evidence="5 7" id="KW-1133">Transmembrane helix</keyword>
<name>A0A4R3JRF1_9FIRM</name>
<keyword evidence="3" id="KW-1003">Cell membrane</keyword>
<dbReference type="AlphaFoldDB" id="A0A4R3JRF1"/>
<evidence type="ECO:0000313" key="12">
    <source>
        <dbReference type="Proteomes" id="UP000702954"/>
    </source>
</evidence>
<evidence type="ECO:0000256" key="7">
    <source>
        <dbReference type="SAM" id="Phobius"/>
    </source>
</evidence>
<gene>
    <name evidence="10" type="ORF">EDD74_103116</name>
    <name evidence="9" type="ORF">FAEUMB_24590</name>
</gene>
<proteinExistence type="inferred from homology"/>
<evidence type="ECO:0000259" key="8">
    <source>
        <dbReference type="Pfam" id="PF02706"/>
    </source>
</evidence>
<dbReference type="GO" id="GO:0005886">
    <property type="term" value="C:plasma membrane"/>
    <property type="evidence" value="ECO:0007669"/>
    <property type="project" value="UniProtKB-SubCell"/>
</dbReference>
<feature type="domain" description="Polysaccharide chain length determinant N-terminal" evidence="8">
    <location>
        <begin position="12"/>
        <end position="101"/>
    </location>
</feature>
<evidence type="ECO:0000313" key="11">
    <source>
        <dbReference type="Proteomes" id="UP000294613"/>
    </source>
</evidence>
<dbReference type="InterPro" id="IPR050445">
    <property type="entry name" value="Bact_polysacc_biosynth/exp"/>
</dbReference>
<keyword evidence="4 7" id="KW-0812">Transmembrane</keyword>
<organism evidence="10 11">
    <name type="scientific">Faecalimonas umbilicata</name>
    <dbReference type="NCBI Taxonomy" id="1912855"/>
    <lineage>
        <taxon>Bacteria</taxon>
        <taxon>Bacillati</taxon>
        <taxon>Bacillota</taxon>
        <taxon>Clostridia</taxon>
        <taxon>Lachnospirales</taxon>
        <taxon>Lachnospiraceae</taxon>
        <taxon>Faecalimonas</taxon>
    </lineage>
</organism>
<evidence type="ECO:0000256" key="6">
    <source>
        <dbReference type="ARBA" id="ARBA00023136"/>
    </source>
</evidence>
<dbReference type="PANTHER" id="PTHR32309:SF13">
    <property type="entry name" value="FERRIC ENTEROBACTIN TRANSPORT PROTEIN FEPE"/>
    <property type="match status" value="1"/>
</dbReference>
<dbReference type="Proteomes" id="UP000702954">
    <property type="component" value="Unassembled WGS sequence"/>
</dbReference>
<dbReference type="RefSeq" id="WP_116442088.1">
    <property type="nucleotide sequence ID" value="NZ_BHEO01000008.1"/>
</dbReference>
<evidence type="ECO:0000256" key="2">
    <source>
        <dbReference type="ARBA" id="ARBA00006683"/>
    </source>
</evidence>
<keyword evidence="6 7" id="KW-0472">Membrane</keyword>
<dbReference type="GO" id="GO:0004713">
    <property type="term" value="F:protein tyrosine kinase activity"/>
    <property type="evidence" value="ECO:0007669"/>
    <property type="project" value="TreeGrafter"/>
</dbReference>
<dbReference type="EMBL" id="BHEO01000008">
    <property type="protein sequence ID" value="GBU05918.1"/>
    <property type="molecule type" value="Genomic_DNA"/>
</dbReference>
<evidence type="ECO:0000256" key="5">
    <source>
        <dbReference type="ARBA" id="ARBA00022989"/>
    </source>
</evidence>
<comment type="subcellular location">
    <subcellularLocation>
        <location evidence="1">Cell membrane</location>
        <topology evidence="1">Multi-pass membrane protein</topology>
    </subcellularLocation>
</comment>
<evidence type="ECO:0000256" key="1">
    <source>
        <dbReference type="ARBA" id="ARBA00004651"/>
    </source>
</evidence>
<dbReference type="EMBL" id="SLZV01000003">
    <property type="protein sequence ID" value="TCS69666.1"/>
    <property type="molecule type" value="Genomic_DNA"/>
</dbReference>
<feature type="transmembrane region" description="Helical" evidence="7">
    <location>
        <begin position="183"/>
        <end position="203"/>
    </location>
</feature>